<dbReference type="InterPro" id="IPR001537">
    <property type="entry name" value="SpoU_MeTrfase"/>
</dbReference>
<dbReference type="InterPro" id="IPR029028">
    <property type="entry name" value="Alpha/beta_knot_MTases"/>
</dbReference>
<proteinExistence type="inferred from homology"/>
<dbReference type="EMBL" id="CP018139">
    <property type="protein sequence ID" value="APE30821.1"/>
    <property type="molecule type" value="Genomic_DNA"/>
</dbReference>
<dbReference type="HAMAP" id="MF_01885">
    <property type="entry name" value="tRNA_methyltr_TrmL"/>
    <property type="match status" value="1"/>
</dbReference>
<dbReference type="AlphaFoldDB" id="A0A1J0VFP2"/>
<feature type="domain" description="tRNA/rRNA methyltransferase SpoU type" evidence="9">
    <location>
        <begin position="2"/>
        <end position="141"/>
    </location>
</feature>
<evidence type="ECO:0000256" key="4">
    <source>
        <dbReference type="ARBA" id="ARBA00022691"/>
    </source>
</evidence>
<comment type="function">
    <text evidence="6">Methylates the ribose at the nucleotide 34 wobble position in the two leucyl isoacceptors tRNA(Leu)(CmAA) and tRNA(Leu)(cmnm5UmAA). Catalyzes the methyl transfer from S-adenosyl-L-methionine to the 2'-OH of the wobble nucleotide.</text>
</comment>
<dbReference type="Pfam" id="PF00588">
    <property type="entry name" value="SpoU_methylase"/>
    <property type="match status" value="1"/>
</dbReference>
<evidence type="ECO:0000256" key="1">
    <source>
        <dbReference type="ARBA" id="ARBA00022490"/>
    </source>
</evidence>
<evidence type="ECO:0000256" key="3">
    <source>
        <dbReference type="ARBA" id="ARBA00022679"/>
    </source>
</evidence>
<keyword evidence="2 6" id="KW-0489">Methyltransferase</keyword>
<comment type="similarity">
    <text evidence="6">Belongs to the class IV-like SAM-binding methyltransferase superfamily. RNA methyltransferase TrmH family. TrmL subfamily.</text>
</comment>
<dbReference type="GO" id="GO:0005737">
    <property type="term" value="C:cytoplasm"/>
    <property type="evidence" value="ECO:0007669"/>
    <property type="project" value="UniProtKB-SubCell"/>
</dbReference>
<evidence type="ECO:0000256" key="5">
    <source>
        <dbReference type="ARBA" id="ARBA00022694"/>
    </source>
</evidence>
<dbReference type="OrthoDB" id="9789043at2"/>
<evidence type="ECO:0000259" key="9">
    <source>
        <dbReference type="Pfam" id="PF00588"/>
    </source>
</evidence>
<dbReference type="NCBIfam" id="TIGR00185">
    <property type="entry name" value="tRNA_yibK_trmL"/>
    <property type="match status" value="1"/>
</dbReference>
<dbReference type="GO" id="GO:0141098">
    <property type="term" value="F:tRNA (cytidine(34)-2'-O)-methyltransferase activity"/>
    <property type="evidence" value="ECO:0007669"/>
    <property type="project" value="RHEA"/>
</dbReference>
<feature type="binding site" evidence="6 7">
    <location>
        <position position="78"/>
    </location>
    <ligand>
        <name>S-adenosyl-L-methionine</name>
        <dbReference type="ChEBI" id="CHEBI:59789"/>
    </ligand>
</feature>
<dbReference type="PANTHER" id="PTHR42971:SF1">
    <property type="entry name" value="TRNA (CYTIDINE(34)-2'-O)-METHYLTRANSFERASE"/>
    <property type="match status" value="1"/>
</dbReference>
<dbReference type="SUPFAM" id="SSF75217">
    <property type="entry name" value="alpha/beta knot"/>
    <property type="match status" value="1"/>
</dbReference>
<dbReference type="KEGG" id="hsi:BOX17_07570"/>
<dbReference type="Gene3D" id="3.40.1280.10">
    <property type="match status" value="1"/>
</dbReference>
<dbReference type="PIRSF" id="PIRSF029256">
    <property type="entry name" value="SpoU_TrmH_prd"/>
    <property type="match status" value="1"/>
</dbReference>
<reference evidence="11" key="1">
    <citation type="submission" date="2016-11" db="EMBL/GenBank/DDBJ databases">
        <title>Halolamina sediminis sp. nov., an extremely halophilic archaeon isolated from solar salt.</title>
        <authorList>
            <person name="Koh H.-W."/>
            <person name="Rani S."/>
            <person name="Park S.-J."/>
        </authorList>
    </citation>
    <scope>NUCLEOTIDE SEQUENCE [LARGE SCALE GENOMIC DNA]</scope>
    <source>
        <strain evidence="11">Hb3</strain>
    </source>
</reference>
<dbReference type="InterPro" id="IPR016914">
    <property type="entry name" value="TrmL"/>
</dbReference>
<feature type="binding site" evidence="6 7">
    <location>
        <position position="122"/>
    </location>
    <ligand>
        <name>S-adenosyl-L-methionine</name>
        <dbReference type="ChEBI" id="CHEBI:59789"/>
    </ligand>
</feature>
<organism evidence="10 11">
    <name type="scientific">Halomonas aestuarii</name>
    <dbReference type="NCBI Taxonomy" id="1897729"/>
    <lineage>
        <taxon>Bacteria</taxon>
        <taxon>Pseudomonadati</taxon>
        <taxon>Pseudomonadota</taxon>
        <taxon>Gammaproteobacteria</taxon>
        <taxon>Oceanospirillales</taxon>
        <taxon>Halomonadaceae</taxon>
        <taxon>Halomonas</taxon>
    </lineage>
</organism>
<dbReference type="EC" id="2.1.1.207" evidence="6"/>
<dbReference type="RefSeq" id="WP_071943269.1">
    <property type="nucleotide sequence ID" value="NZ_CP018139.1"/>
</dbReference>
<evidence type="ECO:0000256" key="2">
    <source>
        <dbReference type="ARBA" id="ARBA00022603"/>
    </source>
</evidence>
<comment type="catalytic activity">
    <reaction evidence="6">
        <text>cytidine(34) in tRNA + S-adenosyl-L-methionine = 2'-O-methylcytidine(34) in tRNA + S-adenosyl-L-homocysteine + H(+)</text>
        <dbReference type="Rhea" id="RHEA:43084"/>
        <dbReference type="Rhea" id="RHEA-COMP:10331"/>
        <dbReference type="Rhea" id="RHEA-COMP:10332"/>
        <dbReference type="ChEBI" id="CHEBI:15378"/>
        <dbReference type="ChEBI" id="CHEBI:57856"/>
        <dbReference type="ChEBI" id="CHEBI:59789"/>
        <dbReference type="ChEBI" id="CHEBI:74495"/>
        <dbReference type="ChEBI" id="CHEBI:82748"/>
        <dbReference type="EC" id="2.1.1.207"/>
    </reaction>
</comment>
<feature type="compositionally biased region" description="Basic and acidic residues" evidence="8">
    <location>
        <begin position="161"/>
        <end position="172"/>
    </location>
</feature>
<dbReference type="FunFam" id="3.40.1280.10:FF:000002">
    <property type="entry name" value="Peptidylprolyl isomerase"/>
    <property type="match status" value="1"/>
</dbReference>
<keyword evidence="11" id="KW-1185">Reference proteome</keyword>
<name>A0A1J0VFP2_9GAMM</name>
<dbReference type="PANTHER" id="PTHR42971">
    <property type="entry name" value="TRNA (CYTIDINE(34)-2'-O)-METHYLTRANSFERASE"/>
    <property type="match status" value="1"/>
</dbReference>
<evidence type="ECO:0000313" key="11">
    <source>
        <dbReference type="Proteomes" id="UP000181985"/>
    </source>
</evidence>
<dbReference type="GO" id="GO:0003723">
    <property type="term" value="F:RNA binding"/>
    <property type="evidence" value="ECO:0007669"/>
    <property type="project" value="InterPro"/>
</dbReference>
<dbReference type="GO" id="GO:0002131">
    <property type="term" value="P:wobble position cytosine ribose methylation"/>
    <property type="evidence" value="ECO:0007669"/>
    <property type="project" value="TreeGrafter"/>
</dbReference>
<feature type="region of interest" description="Disordered" evidence="8">
    <location>
        <begin position="153"/>
        <end position="172"/>
    </location>
</feature>
<evidence type="ECO:0000313" key="10">
    <source>
        <dbReference type="EMBL" id="APE30821.1"/>
    </source>
</evidence>
<feature type="binding site" evidence="6 7">
    <location>
        <position position="130"/>
    </location>
    <ligand>
        <name>S-adenosyl-L-methionine</name>
        <dbReference type="ChEBI" id="CHEBI:59789"/>
    </ligand>
</feature>
<dbReference type="InterPro" id="IPR029026">
    <property type="entry name" value="tRNA_m1G_MTases_N"/>
</dbReference>
<dbReference type="GO" id="GO:0042802">
    <property type="term" value="F:identical protein binding"/>
    <property type="evidence" value="ECO:0007669"/>
    <property type="project" value="UniProtKB-ARBA"/>
</dbReference>
<keyword evidence="1 6" id="KW-0963">Cytoplasm</keyword>
<protein>
    <recommendedName>
        <fullName evidence="6">tRNA (cytidine(34)-2'-O)-methyltransferase</fullName>
        <ecNumber evidence="6">2.1.1.207</ecNumber>
    </recommendedName>
    <alternativeName>
        <fullName evidence="6">tRNA (cytidine/uridine-2'-O-)-methyltransferase TrmL</fullName>
    </alternativeName>
</protein>
<dbReference type="CDD" id="cd18094">
    <property type="entry name" value="SpoU-like_TrmL"/>
    <property type="match status" value="1"/>
</dbReference>
<gene>
    <name evidence="6" type="primary">trmL</name>
    <name evidence="10" type="ORF">BOX17_07570</name>
</gene>
<dbReference type="GO" id="GO:0002132">
    <property type="term" value="P:wobble position uridine ribose methylation"/>
    <property type="evidence" value="ECO:0007669"/>
    <property type="project" value="TreeGrafter"/>
</dbReference>
<dbReference type="GO" id="GO:0141102">
    <property type="term" value="F:tRNA (5-carboxymethylaminomethyluridine(34)-2'-O)-methyltransferase activity"/>
    <property type="evidence" value="ECO:0007669"/>
    <property type="project" value="RHEA"/>
</dbReference>
<feature type="binding site" evidence="6 7">
    <location>
        <position position="100"/>
    </location>
    <ligand>
        <name>S-adenosyl-L-methionine</name>
        <dbReference type="ChEBI" id="CHEBI:59789"/>
    </ligand>
</feature>
<comment type="subcellular location">
    <subcellularLocation>
        <location evidence="6">Cytoplasm</location>
    </subcellularLocation>
</comment>
<sequence length="172" mass="19044">MLDVVLYQPEIPPNTGNLIRLCANTGFRLHLIEPLGFTLDDKRLRRAGLDYHEWARVRVHADWTAFLAAVAPARVFGVSTRGRTGYHEPAYREGDALVFGPETRGLPQAMLDALPETRRLRIPMREGSRSLNLSNACAVVVFEAWRQLSFMGSGDPGSGHAEADPHASARNP</sequence>
<comment type="catalytic activity">
    <reaction evidence="6">
        <text>5-carboxymethylaminomethyluridine(34) in tRNA(Leu) + S-adenosyl-L-methionine = 5-carboxymethylaminomethyl-2'-O-methyluridine(34) in tRNA(Leu) + S-adenosyl-L-homocysteine + H(+)</text>
        <dbReference type="Rhea" id="RHEA:43088"/>
        <dbReference type="Rhea" id="RHEA-COMP:10333"/>
        <dbReference type="Rhea" id="RHEA-COMP:10334"/>
        <dbReference type="ChEBI" id="CHEBI:15378"/>
        <dbReference type="ChEBI" id="CHEBI:57856"/>
        <dbReference type="ChEBI" id="CHEBI:59789"/>
        <dbReference type="ChEBI" id="CHEBI:74508"/>
        <dbReference type="ChEBI" id="CHEBI:74511"/>
        <dbReference type="EC" id="2.1.1.207"/>
    </reaction>
</comment>
<dbReference type="Proteomes" id="UP000181985">
    <property type="component" value="Chromosome"/>
</dbReference>
<evidence type="ECO:0000256" key="8">
    <source>
        <dbReference type="SAM" id="MobiDB-lite"/>
    </source>
</evidence>
<evidence type="ECO:0000256" key="7">
    <source>
        <dbReference type="PIRSR" id="PIRSR029256-1"/>
    </source>
</evidence>
<keyword evidence="5 6" id="KW-0819">tRNA processing</keyword>
<accession>A0A1J0VFP2</accession>
<comment type="subunit">
    <text evidence="6">Homodimer.</text>
</comment>
<evidence type="ECO:0000256" key="6">
    <source>
        <dbReference type="HAMAP-Rule" id="MF_01885"/>
    </source>
</evidence>
<keyword evidence="3 6" id="KW-0808">Transferase</keyword>
<keyword evidence="4 6" id="KW-0949">S-adenosyl-L-methionine</keyword>